<evidence type="ECO:0000256" key="3">
    <source>
        <dbReference type="PROSITE-ProRule" id="PRU00176"/>
    </source>
</evidence>
<accession>A0A0G4F5Z2</accession>
<dbReference type="OrthoDB" id="266020at2759"/>
<evidence type="ECO:0000313" key="5">
    <source>
        <dbReference type="EMBL" id="CEM07914.1"/>
    </source>
</evidence>
<evidence type="ECO:0000256" key="2">
    <source>
        <dbReference type="ARBA" id="ARBA00022884"/>
    </source>
</evidence>
<keyword evidence="1" id="KW-0677">Repeat</keyword>
<reference evidence="5 6" key="1">
    <citation type="submission" date="2014-11" db="EMBL/GenBank/DDBJ databases">
        <authorList>
            <person name="Zhu J."/>
            <person name="Qi W."/>
            <person name="Song R."/>
        </authorList>
    </citation>
    <scope>NUCLEOTIDE SEQUENCE [LARGE SCALE GENOMIC DNA]</scope>
</reference>
<dbReference type="InterPro" id="IPR002343">
    <property type="entry name" value="Hud_Sxl_RNA"/>
</dbReference>
<dbReference type="InParanoid" id="A0A0G4F5Z2"/>
<sequence>MSGCHSRISATVVDSDFLTIIEWHVRVEWVARGWVEHTQVPESGASDFTSSSTSLPCYRVWAEQVNSWRRWRAGRVPRRAVTMDEQWQHDSRMRASNVIVNYLPSSLREDELRALFSQIGPIESCKVVKNKVTDRSFGFGFVRYFTAEDAKKAIEALNGYEIENKKLKVSLARPQSDAIKNANLYVRGLPNNCSEEDLMAVFSPHGTIIQTKVLADKDGRAGNHRCGFVRFNLRREAESAIAGLHGTTLQGSTSPLFVKFANRVDPLGRRDPDVMVGNDSGSGLGYSSPSFTHLSSGYMAPRDSRFHGPPMQMHMTGGRGGMAMGNGGRGGGGAPGMGYGNHYHTGSISSYPDPSVGYGGTPMSAYGDGGMYGADHEYGGYGYAGGVDYGDHDYAYAAGHEAWDGTAACGVWGYYS</sequence>
<dbReference type="GO" id="GO:0003729">
    <property type="term" value="F:mRNA binding"/>
    <property type="evidence" value="ECO:0007669"/>
    <property type="project" value="UniProtKB-ARBA"/>
</dbReference>
<dbReference type="Gene3D" id="3.30.70.330">
    <property type="match status" value="2"/>
</dbReference>
<dbReference type="InterPro" id="IPR012677">
    <property type="entry name" value="Nucleotide-bd_a/b_plait_sf"/>
</dbReference>
<dbReference type="InterPro" id="IPR052462">
    <property type="entry name" value="SLIRP/GR-RBP-like"/>
</dbReference>
<keyword evidence="2 3" id="KW-0694">RNA-binding</keyword>
<protein>
    <recommendedName>
        <fullName evidence="4">RRM domain-containing protein</fullName>
    </recommendedName>
</protein>
<organism evidence="5 6">
    <name type="scientific">Vitrella brassicaformis (strain CCMP3155)</name>
    <dbReference type="NCBI Taxonomy" id="1169540"/>
    <lineage>
        <taxon>Eukaryota</taxon>
        <taxon>Sar</taxon>
        <taxon>Alveolata</taxon>
        <taxon>Colpodellida</taxon>
        <taxon>Vitrellaceae</taxon>
        <taxon>Vitrella</taxon>
    </lineage>
</organism>
<dbReference type="InterPro" id="IPR035979">
    <property type="entry name" value="RBD_domain_sf"/>
</dbReference>
<name>A0A0G4F5Z2_VITBC</name>
<dbReference type="AlphaFoldDB" id="A0A0G4F5Z2"/>
<dbReference type="GO" id="GO:0009967">
    <property type="term" value="P:positive regulation of signal transduction"/>
    <property type="evidence" value="ECO:0007669"/>
    <property type="project" value="UniProtKB-ARBA"/>
</dbReference>
<dbReference type="GO" id="GO:1990904">
    <property type="term" value="C:ribonucleoprotein complex"/>
    <property type="evidence" value="ECO:0007669"/>
    <property type="project" value="InterPro"/>
</dbReference>
<evidence type="ECO:0000313" key="6">
    <source>
        <dbReference type="Proteomes" id="UP000041254"/>
    </source>
</evidence>
<feature type="domain" description="RRM" evidence="4">
    <location>
        <begin position="182"/>
        <end position="263"/>
    </location>
</feature>
<dbReference type="OMA" id="WSIQQQP"/>
<evidence type="ECO:0000256" key="1">
    <source>
        <dbReference type="ARBA" id="ARBA00022737"/>
    </source>
</evidence>
<dbReference type="InterPro" id="IPR000504">
    <property type="entry name" value="RRM_dom"/>
</dbReference>
<dbReference type="PRINTS" id="PR00961">
    <property type="entry name" value="HUDSXLRNA"/>
</dbReference>
<dbReference type="PROSITE" id="PS50102">
    <property type="entry name" value="RRM"/>
    <property type="match status" value="2"/>
</dbReference>
<proteinExistence type="predicted"/>
<dbReference type="GO" id="GO:0005737">
    <property type="term" value="C:cytoplasm"/>
    <property type="evidence" value="ECO:0007669"/>
    <property type="project" value="UniProtKB-ARBA"/>
</dbReference>
<dbReference type="Proteomes" id="UP000041254">
    <property type="component" value="Unassembled WGS sequence"/>
</dbReference>
<dbReference type="SMART" id="SM00360">
    <property type="entry name" value="RRM"/>
    <property type="match status" value="2"/>
</dbReference>
<dbReference type="PhylomeDB" id="A0A0G4F5Z2"/>
<dbReference type="GO" id="GO:0010629">
    <property type="term" value="P:negative regulation of gene expression"/>
    <property type="evidence" value="ECO:0007669"/>
    <property type="project" value="UniProtKB-ARBA"/>
</dbReference>
<evidence type="ECO:0000259" key="4">
    <source>
        <dbReference type="PROSITE" id="PS50102"/>
    </source>
</evidence>
<dbReference type="PANTHER" id="PTHR48027">
    <property type="entry name" value="HETEROGENEOUS NUCLEAR RIBONUCLEOPROTEIN 87F-RELATED"/>
    <property type="match status" value="1"/>
</dbReference>
<dbReference type="VEuPathDB" id="CryptoDB:Vbra_2517"/>
<dbReference type="SUPFAM" id="SSF54928">
    <property type="entry name" value="RNA-binding domain, RBD"/>
    <property type="match status" value="2"/>
</dbReference>
<gene>
    <name evidence="5" type="ORF">Vbra_2517</name>
</gene>
<keyword evidence="6" id="KW-1185">Reference proteome</keyword>
<dbReference type="STRING" id="1169540.A0A0G4F5Z2"/>
<dbReference type="Pfam" id="PF00076">
    <property type="entry name" value="RRM_1"/>
    <property type="match status" value="2"/>
</dbReference>
<feature type="domain" description="RRM" evidence="4">
    <location>
        <begin position="96"/>
        <end position="174"/>
    </location>
</feature>
<dbReference type="EMBL" id="CDMY01000380">
    <property type="protein sequence ID" value="CEM07914.1"/>
    <property type="molecule type" value="Genomic_DNA"/>
</dbReference>
<dbReference type="FunFam" id="3.30.70.330:FF:000383">
    <property type="entry name" value="Sex lethal, isoform D"/>
    <property type="match status" value="1"/>
</dbReference>